<dbReference type="InterPro" id="IPR038670">
    <property type="entry name" value="HslJ-like_sf"/>
</dbReference>
<reference evidence="3" key="1">
    <citation type="submission" date="2021-07" db="EMBL/GenBank/DDBJ databases">
        <authorList>
            <person name="Fernandez M."/>
            <person name="Pereira P."/>
            <person name="Torres Tejerizo G.A."/>
            <person name="Gonzalez P."/>
            <person name="Agostini E."/>
        </authorList>
    </citation>
    <scope>NUCLEOTIDE SEQUENCE</scope>
    <source>
        <strain evidence="3">SFC 500-1A</strain>
    </source>
</reference>
<comment type="caution">
    <text evidence="3">The sequence shown here is derived from an EMBL/GenBank/DDBJ whole genome shotgun (WGS) entry which is preliminary data.</text>
</comment>
<feature type="signal peptide" evidence="1">
    <location>
        <begin position="1"/>
        <end position="26"/>
    </location>
</feature>
<dbReference type="PANTHER" id="PTHR35535">
    <property type="entry name" value="HEAT SHOCK PROTEIN HSLJ"/>
    <property type="match status" value="1"/>
</dbReference>
<evidence type="ECO:0000259" key="2">
    <source>
        <dbReference type="Pfam" id="PF03724"/>
    </source>
</evidence>
<dbReference type="InterPro" id="IPR005184">
    <property type="entry name" value="DUF306_Meta_HslJ"/>
</dbReference>
<keyword evidence="1" id="KW-0732">Signal</keyword>
<dbReference type="AlphaFoldDB" id="A0A8X8GEH4"/>
<sequence>MFKSILATTFITATLLFSGCASTPSADQQSQNLSLLQNKNWTLTHIGATEYKATPNAHNVPSIQFGSDLRVSGADGCNRIMGAYAIKGQHLTLGQLGSTRMYCQDTMKLAADYTEALNKVKGYQVYDKTLKLVDQYGNRVLQFTTP</sequence>
<proteinExistence type="predicted"/>
<evidence type="ECO:0000313" key="4">
    <source>
        <dbReference type="Proteomes" id="UP000887320"/>
    </source>
</evidence>
<protein>
    <submittedName>
        <fullName evidence="3">META domain-containing protein</fullName>
    </submittedName>
</protein>
<dbReference type="RefSeq" id="WP_234622392.1">
    <property type="nucleotide sequence ID" value="NZ_JAHPTS010000002.1"/>
</dbReference>
<dbReference type="EMBL" id="JAHWXT010000001">
    <property type="protein sequence ID" value="MCF0262861.1"/>
    <property type="molecule type" value="Genomic_DNA"/>
</dbReference>
<dbReference type="PANTHER" id="PTHR35535:SF1">
    <property type="entry name" value="HEAT SHOCK PROTEIN HSLJ"/>
    <property type="match status" value="1"/>
</dbReference>
<evidence type="ECO:0000313" key="3">
    <source>
        <dbReference type="EMBL" id="MCF0262861.1"/>
    </source>
</evidence>
<feature type="domain" description="DUF306" evidence="2">
    <location>
        <begin position="36"/>
        <end position="143"/>
    </location>
</feature>
<dbReference type="Pfam" id="PF03724">
    <property type="entry name" value="META"/>
    <property type="match status" value="1"/>
</dbReference>
<name>A0A8X8GEH4_ACIGI</name>
<accession>A0A8X8GEH4</accession>
<organism evidence="3 4">
    <name type="scientific">Acinetobacter guillouiae</name>
    <name type="common">Acinetobacter genomosp. 11</name>
    <dbReference type="NCBI Taxonomy" id="106649"/>
    <lineage>
        <taxon>Bacteria</taxon>
        <taxon>Pseudomonadati</taxon>
        <taxon>Pseudomonadota</taxon>
        <taxon>Gammaproteobacteria</taxon>
        <taxon>Moraxellales</taxon>
        <taxon>Moraxellaceae</taxon>
        <taxon>Acinetobacter</taxon>
    </lineage>
</organism>
<dbReference type="Gene3D" id="2.40.128.270">
    <property type="match status" value="1"/>
</dbReference>
<dbReference type="PROSITE" id="PS51257">
    <property type="entry name" value="PROKAR_LIPOPROTEIN"/>
    <property type="match status" value="1"/>
</dbReference>
<dbReference type="InterPro" id="IPR053147">
    <property type="entry name" value="Hsp_HslJ-like"/>
</dbReference>
<evidence type="ECO:0000256" key="1">
    <source>
        <dbReference type="SAM" id="SignalP"/>
    </source>
</evidence>
<feature type="chain" id="PRO_5036462723" evidence="1">
    <location>
        <begin position="27"/>
        <end position="146"/>
    </location>
</feature>
<gene>
    <name evidence="3" type="ORF">KW868_00020</name>
</gene>
<dbReference type="Proteomes" id="UP000887320">
    <property type="component" value="Unassembled WGS sequence"/>
</dbReference>